<dbReference type="AlphaFoldDB" id="A0A8T1RQC6"/>
<organism evidence="2 3">
    <name type="scientific">Carya illinoinensis</name>
    <name type="common">Pecan</name>
    <dbReference type="NCBI Taxonomy" id="32201"/>
    <lineage>
        <taxon>Eukaryota</taxon>
        <taxon>Viridiplantae</taxon>
        <taxon>Streptophyta</taxon>
        <taxon>Embryophyta</taxon>
        <taxon>Tracheophyta</taxon>
        <taxon>Spermatophyta</taxon>
        <taxon>Magnoliopsida</taxon>
        <taxon>eudicotyledons</taxon>
        <taxon>Gunneridae</taxon>
        <taxon>Pentapetalae</taxon>
        <taxon>rosids</taxon>
        <taxon>fabids</taxon>
        <taxon>Fagales</taxon>
        <taxon>Juglandaceae</taxon>
        <taxon>Carya</taxon>
    </lineage>
</organism>
<accession>A0A8T1RQC6</accession>
<sequence length="98" mass="11200">MNSRKSVCLFAALQAWHAAQWPQPGFCSTRAWPLEHSICVRQRLISEHAYFPPIQIIIATNNQSCRSPKVNKKLTETDSAQNYESKIAIPMLLDHDHL</sequence>
<reference evidence="2" key="1">
    <citation type="submission" date="2020-12" db="EMBL/GenBank/DDBJ databases">
        <title>WGS assembly of Carya illinoinensis cv. Pawnee.</title>
        <authorList>
            <person name="Platts A."/>
            <person name="Shu S."/>
            <person name="Wright S."/>
            <person name="Barry K."/>
            <person name="Edger P."/>
            <person name="Pires J.C."/>
            <person name="Schmutz J."/>
        </authorList>
    </citation>
    <scope>NUCLEOTIDE SEQUENCE</scope>
    <source>
        <tissue evidence="2">Leaf</tissue>
    </source>
</reference>
<evidence type="ECO:0008006" key="4">
    <source>
        <dbReference type="Google" id="ProtNLM"/>
    </source>
</evidence>
<feature type="signal peptide" evidence="1">
    <location>
        <begin position="1"/>
        <end position="18"/>
    </location>
</feature>
<evidence type="ECO:0000313" key="2">
    <source>
        <dbReference type="EMBL" id="KAG6668875.1"/>
    </source>
</evidence>
<keyword evidence="1" id="KW-0732">Signal</keyword>
<name>A0A8T1RQC6_CARIL</name>
<feature type="chain" id="PRO_5035758193" description="Secreted protein" evidence="1">
    <location>
        <begin position="19"/>
        <end position="98"/>
    </location>
</feature>
<gene>
    <name evidence="2" type="ORF">CIPAW_01G202500</name>
</gene>
<proteinExistence type="predicted"/>
<dbReference type="EMBL" id="CM031809">
    <property type="protein sequence ID" value="KAG6668875.1"/>
    <property type="molecule type" value="Genomic_DNA"/>
</dbReference>
<protein>
    <recommendedName>
        <fullName evidence="4">Secreted protein</fullName>
    </recommendedName>
</protein>
<dbReference type="Proteomes" id="UP000811609">
    <property type="component" value="Chromosome 1"/>
</dbReference>
<evidence type="ECO:0000256" key="1">
    <source>
        <dbReference type="SAM" id="SignalP"/>
    </source>
</evidence>
<comment type="caution">
    <text evidence="2">The sequence shown here is derived from an EMBL/GenBank/DDBJ whole genome shotgun (WGS) entry which is preliminary data.</text>
</comment>
<evidence type="ECO:0000313" key="3">
    <source>
        <dbReference type="Proteomes" id="UP000811609"/>
    </source>
</evidence>
<keyword evidence="3" id="KW-1185">Reference proteome</keyword>